<evidence type="ECO:0000256" key="3">
    <source>
        <dbReference type="ARBA" id="ARBA00022630"/>
    </source>
</evidence>
<dbReference type="Proteomes" id="UP000266016">
    <property type="component" value="Unassembled WGS sequence"/>
</dbReference>
<feature type="domain" description="Nitroreductase" evidence="6">
    <location>
        <begin position="66"/>
        <end position="151"/>
    </location>
</feature>
<comment type="cofactor">
    <cofactor evidence="1">
        <name>FMN</name>
        <dbReference type="ChEBI" id="CHEBI:58210"/>
    </cofactor>
</comment>
<gene>
    <name evidence="7" type="ORF">D1953_06715</name>
</gene>
<evidence type="ECO:0000256" key="1">
    <source>
        <dbReference type="ARBA" id="ARBA00001917"/>
    </source>
</evidence>
<dbReference type="SUPFAM" id="SSF55469">
    <property type="entry name" value="FMN-dependent nitroreductase-like"/>
    <property type="match status" value="1"/>
</dbReference>
<evidence type="ECO:0000256" key="4">
    <source>
        <dbReference type="ARBA" id="ARBA00022643"/>
    </source>
</evidence>
<keyword evidence="4" id="KW-0288">FMN</keyword>
<comment type="similarity">
    <text evidence="2">Belongs to the nitroreductase family.</text>
</comment>
<evidence type="ECO:0000256" key="5">
    <source>
        <dbReference type="ARBA" id="ARBA00023002"/>
    </source>
</evidence>
<accession>A0A398BHV7</accession>
<dbReference type="Pfam" id="PF00881">
    <property type="entry name" value="Nitroreductase"/>
    <property type="match status" value="2"/>
</dbReference>
<evidence type="ECO:0000313" key="7">
    <source>
        <dbReference type="EMBL" id="RID87003.1"/>
    </source>
</evidence>
<keyword evidence="8" id="KW-1185">Reference proteome</keyword>
<evidence type="ECO:0000256" key="2">
    <source>
        <dbReference type="ARBA" id="ARBA00007118"/>
    </source>
</evidence>
<sequence length="180" mass="20570">MSVLDVIKGRREIVRFENKEIPAEILEQVVDAGYYAPTGNNLPSRELIVITKREGLDKLSETTPFMKWLKEATAAIIITGRPDESKYWLQDASIASSFIWLTATDLGLGLAFGAVYHSEDQEESERRERYVRELVGIPNNRRIVAVLGMGYPLEAPQRKKHQPREKIVHIERFSSDETKE</sequence>
<dbReference type="Gene3D" id="3.40.109.10">
    <property type="entry name" value="NADH Oxidase"/>
    <property type="match status" value="1"/>
</dbReference>
<keyword evidence="5" id="KW-0560">Oxidoreductase</keyword>
<dbReference type="AlphaFoldDB" id="A0A398BHV7"/>
<evidence type="ECO:0000313" key="8">
    <source>
        <dbReference type="Proteomes" id="UP000266016"/>
    </source>
</evidence>
<dbReference type="EMBL" id="QWVS01000013">
    <property type="protein sequence ID" value="RID87003.1"/>
    <property type="molecule type" value="Genomic_DNA"/>
</dbReference>
<comment type="caution">
    <text evidence="7">The sequence shown here is derived from an EMBL/GenBank/DDBJ whole genome shotgun (WGS) entry which is preliminary data.</text>
</comment>
<dbReference type="InterPro" id="IPR029479">
    <property type="entry name" value="Nitroreductase"/>
</dbReference>
<dbReference type="RefSeq" id="WP_119116398.1">
    <property type="nucleotide sequence ID" value="NZ_QWVS01000013.1"/>
</dbReference>
<dbReference type="PANTHER" id="PTHR43673:SF2">
    <property type="entry name" value="NITROREDUCTASE"/>
    <property type="match status" value="1"/>
</dbReference>
<keyword evidence="3" id="KW-0285">Flavoprotein</keyword>
<dbReference type="PANTHER" id="PTHR43673">
    <property type="entry name" value="NAD(P)H NITROREDUCTASE YDGI-RELATED"/>
    <property type="match status" value="1"/>
</dbReference>
<dbReference type="InterPro" id="IPR000415">
    <property type="entry name" value="Nitroreductase-like"/>
</dbReference>
<proteinExistence type="inferred from homology"/>
<organism evidence="7 8">
    <name type="scientific">Peribacillus asahii</name>
    <dbReference type="NCBI Taxonomy" id="228899"/>
    <lineage>
        <taxon>Bacteria</taxon>
        <taxon>Bacillati</taxon>
        <taxon>Bacillota</taxon>
        <taxon>Bacilli</taxon>
        <taxon>Bacillales</taxon>
        <taxon>Bacillaceae</taxon>
        <taxon>Peribacillus</taxon>
    </lineage>
</organism>
<name>A0A398BHV7_9BACI</name>
<protein>
    <submittedName>
        <fullName evidence="7">Nitroreductase</fullName>
    </submittedName>
</protein>
<dbReference type="GO" id="GO:0016491">
    <property type="term" value="F:oxidoreductase activity"/>
    <property type="evidence" value="ECO:0007669"/>
    <property type="project" value="UniProtKB-KW"/>
</dbReference>
<reference evidence="7 8" key="1">
    <citation type="submission" date="2018-08" db="EMBL/GenBank/DDBJ databases">
        <title>Bacillus jemisoniae sp. nov., Bacillus chryseoplanitiae sp. nov., Bacillus resnikiae sp. nov., and Bacillus frankliniae sp. nov., isolated from Viking spacecraft and associated surfaces.</title>
        <authorList>
            <person name="Seuylemezian A."/>
            <person name="Vaishampayan P."/>
        </authorList>
    </citation>
    <scope>NUCLEOTIDE SEQUENCE [LARGE SCALE GENOMIC DNA]</scope>
    <source>
        <strain evidence="7 8">MA001</strain>
    </source>
</reference>
<evidence type="ECO:0000259" key="6">
    <source>
        <dbReference type="Pfam" id="PF00881"/>
    </source>
</evidence>
<feature type="domain" description="Nitroreductase" evidence="6">
    <location>
        <begin position="7"/>
        <end position="61"/>
    </location>
</feature>